<feature type="transmembrane region" description="Helical" evidence="7">
    <location>
        <begin position="182"/>
        <end position="200"/>
    </location>
</feature>
<name>A0A7M7MJF8_VARDE</name>
<feature type="transmembrane region" description="Helical" evidence="7">
    <location>
        <begin position="410"/>
        <end position="436"/>
    </location>
</feature>
<dbReference type="InterPro" id="IPR002229">
    <property type="entry name" value="RhesusRHD"/>
</dbReference>
<evidence type="ECO:0000256" key="5">
    <source>
        <dbReference type="ARBA" id="ARBA00023136"/>
    </source>
</evidence>
<feature type="transmembrane region" description="Helical" evidence="7">
    <location>
        <begin position="251"/>
        <end position="268"/>
    </location>
</feature>
<dbReference type="OMA" id="YWEMHEE"/>
<feature type="transmembrane region" description="Helical" evidence="7">
    <location>
        <begin position="125"/>
        <end position="144"/>
    </location>
</feature>
<dbReference type="PANTHER" id="PTHR11730">
    <property type="entry name" value="AMMONIUM TRANSPORTER"/>
    <property type="match status" value="1"/>
</dbReference>
<accession>A0A7M7MJF8</accession>
<dbReference type="AlphaFoldDB" id="A0A7M7MJF8"/>
<evidence type="ECO:0000256" key="6">
    <source>
        <dbReference type="SAM" id="MobiDB-lite"/>
    </source>
</evidence>
<evidence type="ECO:0000256" key="7">
    <source>
        <dbReference type="SAM" id="Phobius"/>
    </source>
</evidence>
<feature type="transmembrane region" description="Helical" evidence="7">
    <location>
        <begin position="305"/>
        <end position="322"/>
    </location>
</feature>
<evidence type="ECO:0000256" key="4">
    <source>
        <dbReference type="ARBA" id="ARBA00022989"/>
    </source>
</evidence>
<feature type="region of interest" description="Disordered" evidence="6">
    <location>
        <begin position="480"/>
        <end position="506"/>
    </location>
</feature>
<dbReference type="Pfam" id="PF00909">
    <property type="entry name" value="Ammonium_transp"/>
    <property type="match status" value="1"/>
</dbReference>
<reference evidence="9" key="1">
    <citation type="submission" date="2021-01" db="UniProtKB">
        <authorList>
            <consortium name="EnsemblMetazoa"/>
        </authorList>
    </citation>
    <scope>IDENTIFICATION</scope>
</reference>
<dbReference type="RefSeq" id="XP_022671050.1">
    <property type="nucleotide sequence ID" value="XM_022815315.1"/>
</dbReference>
<evidence type="ECO:0000256" key="1">
    <source>
        <dbReference type="ARBA" id="ARBA00004141"/>
    </source>
</evidence>
<evidence type="ECO:0000256" key="2">
    <source>
        <dbReference type="ARBA" id="ARBA00011036"/>
    </source>
</evidence>
<dbReference type="FunCoup" id="A0A7M7MJF8">
    <property type="interactions" value="17"/>
</dbReference>
<dbReference type="GeneID" id="111254448"/>
<dbReference type="EnsemblMetazoa" id="XM_022815315">
    <property type="protein sequence ID" value="XP_022671050"/>
    <property type="gene ID" value="LOC111254448"/>
</dbReference>
<dbReference type="Gene3D" id="1.10.3430.10">
    <property type="entry name" value="Ammonium transporter AmtB like domains"/>
    <property type="match status" value="1"/>
</dbReference>
<protein>
    <recommendedName>
        <fullName evidence="8">Ammonium transporter AmtB-like domain-containing protein</fullName>
    </recommendedName>
</protein>
<evidence type="ECO:0000259" key="8">
    <source>
        <dbReference type="Pfam" id="PF00909"/>
    </source>
</evidence>
<dbReference type="EnsemblMetazoa" id="XM_022815313">
    <property type="protein sequence ID" value="XP_022671048"/>
    <property type="gene ID" value="LOC111254448"/>
</dbReference>
<keyword evidence="4 7" id="KW-1133">Transmembrane helix</keyword>
<dbReference type="RefSeq" id="XP_022671049.1">
    <property type="nucleotide sequence ID" value="XM_022815314.1"/>
</dbReference>
<dbReference type="GO" id="GO:0005886">
    <property type="term" value="C:plasma membrane"/>
    <property type="evidence" value="ECO:0007669"/>
    <property type="project" value="InterPro"/>
</dbReference>
<comment type="similarity">
    <text evidence="2">Belongs to the ammonium transporter (TC 2.A.49) family. Rh subfamily.</text>
</comment>
<sequence length="506" mass="55279">MERRKGNFSAALIVIQLVLTLLTVFFVKYDEEADATNPKHSYKRPFGGADPQDNPIEKFYPMFQDINVMIYVGFGFLMTFLRLHGFTATGYTLLSSTIAMQTSILVRGALDEVHNGYISLGVERIIEGLFSSTAVLVSFGAIIGKISPLQLIVMTVIEVVVFAINAHLGMVVLQAVDVGGSMFLHTFGAYFGLALTFVLYRKDAKISTKEESSRTSDIFAMIGTLFLWMHYPSFNAISVEGDARHRAVLNTYMALCGSCVTTFALSSLTDEHNRLSMVHVQNATLAGGVAIGCTADMMIHPYGALIVGLGAGVISTLGYRYLQPMLLRYRIHDTCGVNNLHGMPGVFGGIIGVIVAASADYTHYNDQLYERYPARAPVANSTDLKEAQQLNTDLEAGLGLSGREQALQQLAALTATLGIALVSGLLTGFILVLPLFNQIEGENLFDDELHWEVPEISEDDSILRPKPLEMLSTQVIRRHTNSYSQDQGTGGTKVTSEDVNNTSVKF</sequence>
<dbReference type="PRINTS" id="PR00342">
    <property type="entry name" value="RHESUSRHD"/>
</dbReference>
<dbReference type="GO" id="GO:0097272">
    <property type="term" value="P:ammonium homeostasis"/>
    <property type="evidence" value="ECO:0007669"/>
    <property type="project" value="TreeGrafter"/>
</dbReference>
<dbReference type="FunFam" id="1.10.3430.10:FF:000012">
    <property type="entry name" value="Rh type C glycoprotein"/>
    <property type="match status" value="1"/>
</dbReference>
<evidence type="ECO:0000313" key="9">
    <source>
        <dbReference type="EnsemblMetazoa" id="XP_022671049"/>
    </source>
</evidence>
<dbReference type="Proteomes" id="UP000594260">
    <property type="component" value="Unplaced"/>
</dbReference>
<keyword evidence="3 7" id="KW-0812">Transmembrane</keyword>
<dbReference type="PANTHER" id="PTHR11730:SF60">
    <property type="entry name" value="RH50, ISOFORM D"/>
    <property type="match status" value="1"/>
</dbReference>
<proteinExistence type="inferred from homology"/>
<feature type="domain" description="Ammonium transporter AmtB-like" evidence="8">
    <location>
        <begin position="54"/>
        <end position="438"/>
    </location>
</feature>
<feature type="transmembrane region" description="Helical" evidence="7">
    <location>
        <begin position="151"/>
        <end position="176"/>
    </location>
</feature>
<dbReference type="CTD" id="791729"/>
<dbReference type="GO" id="GO:0008519">
    <property type="term" value="F:ammonium channel activity"/>
    <property type="evidence" value="ECO:0007669"/>
    <property type="project" value="InterPro"/>
</dbReference>
<feature type="transmembrane region" description="Helical" evidence="7">
    <location>
        <begin position="90"/>
        <end position="110"/>
    </location>
</feature>
<evidence type="ECO:0000313" key="10">
    <source>
        <dbReference type="Proteomes" id="UP000594260"/>
    </source>
</evidence>
<comment type="subcellular location">
    <subcellularLocation>
        <location evidence="1">Membrane</location>
        <topology evidence="1">Multi-pass membrane protein</topology>
    </subcellularLocation>
</comment>
<feature type="transmembrane region" description="Helical" evidence="7">
    <location>
        <begin position="7"/>
        <end position="27"/>
    </location>
</feature>
<keyword evidence="5 7" id="KW-0472">Membrane</keyword>
<dbReference type="SUPFAM" id="SSF111352">
    <property type="entry name" value="Ammonium transporter"/>
    <property type="match status" value="1"/>
</dbReference>
<dbReference type="RefSeq" id="XP_022671048.1">
    <property type="nucleotide sequence ID" value="XM_022815313.1"/>
</dbReference>
<keyword evidence="10" id="KW-1185">Reference proteome</keyword>
<dbReference type="InterPro" id="IPR024041">
    <property type="entry name" value="NH4_transpt_AmtB-like_dom"/>
</dbReference>
<dbReference type="InterPro" id="IPR029020">
    <property type="entry name" value="Ammonium/urea_transptr"/>
</dbReference>
<dbReference type="OrthoDB" id="534912at2759"/>
<feature type="transmembrane region" description="Helical" evidence="7">
    <location>
        <begin position="66"/>
        <end position="83"/>
    </location>
</feature>
<evidence type="ECO:0000256" key="3">
    <source>
        <dbReference type="ARBA" id="ARBA00022692"/>
    </source>
</evidence>
<dbReference type="KEGG" id="vde:111254448"/>
<dbReference type="EnsemblMetazoa" id="XM_022815314">
    <property type="protein sequence ID" value="XP_022671049"/>
    <property type="gene ID" value="LOC111254448"/>
</dbReference>
<organism evidence="9 10">
    <name type="scientific">Varroa destructor</name>
    <name type="common">Honeybee mite</name>
    <dbReference type="NCBI Taxonomy" id="109461"/>
    <lineage>
        <taxon>Eukaryota</taxon>
        <taxon>Metazoa</taxon>
        <taxon>Ecdysozoa</taxon>
        <taxon>Arthropoda</taxon>
        <taxon>Chelicerata</taxon>
        <taxon>Arachnida</taxon>
        <taxon>Acari</taxon>
        <taxon>Parasitiformes</taxon>
        <taxon>Mesostigmata</taxon>
        <taxon>Gamasina</taxon>
        <taxon>Dermanyssoidea</taxon>
        <taxon>Varroidae</taxon>
        <taxon>Varroa</taxon>
    </lineage>
</organism>
<dbReference type="InParanoid" id="A0A7M7MJF8"/>